<evidence type="ECO:0000256" key="10">
    <source>
        <dbReference type="ARBA" id="ARBA00023157"/>
    </source>
</evidence>
<proteinExistence type="inferred from homology"/>
<feature type="transmembrane region" description="Helical" evidence="15">
    <location>
        <begin position="30"/>
        <end position="54"/>
    </location>
</feature>
<feature type="transmembrane region" description="Helical" evidence="15">
    <location>
        <begin position="149"/>
        <end position="173"/>
    </location>
</feature>
<evidence type="ECO:0000256" key="6">
    <source>
        <dbReference type="ARBA" id="ARBA00022989"/>
    </source>
</evidence>
<evidence type="ECO:0000256" key="12">
    <source>
        <dbReference type="ARBA" id="ARBA00023180"/>
    </source>
</evidence>
<dbReference type="Proteomes" id="UP001152759">
    <property type="component" value="Chromosome 3"/>
</dbReference>
<evidence type="ECO:0000256" key="15">
    <source>
        <dbReference type="RuleBase" id="RU004951"/>
    </source>
</evidence>
<feature type="domain" description="G-protein coupled receptors family 1 profile" evidence="16">
    <location>
        <begin position="46"/>
        <end position="314"/>
    </location>
</feature>
<gene>
    <name evidence="17" type="ORF">BEMITA_LOCUS5646</name>
</gene>
<keyword evidence="3 15" id="KW-0716">Sensory transduction</keyword>
<evidence type="ECO:0000256" key="4">
    <source>
        <dbReference type="ARBA" id="ARBA00022692"/>
    </source>
</evidence>
<keyword evidence="12" id="KW-0325">Glycoprotein</keyword>
<evidence type="ECO:0000256" key="9">
    <source>
        <dbReference type="ARBA" id="ARBA00023136"/>
    </source>
</evidence>
<evidence type="ECO:0000256" key="7">
    <source>
        <dbReference type="ARBA" id="ARBA00022991"/>
    </source>
</evidence>
<dbReference type="PANTHER" id="PTHR24240">
    <property type="entry name" value="OPSIN"/>
    <property type="match status" value="1"/>
</dbReference>
<evidence type="ECO:0000313" key="18">
    <source>
        <dbReference type="Proteomes" id="UP001152759"/>
    </source>
</evidence>
<dbReference type="InterPro" id="IPR050125">
    <property type="entry name" value="GPCR_opsins"/>
</dbReference>
<comment type="subcellular location">
    <subcellularLocation>
        <location evidence="1 15">Membrane</location>
        <topology evidence="1 15">Multi-pass membrane protein</topology>
    </subcellularLocation>
</comment>
<name>A0A9P0A8M3_BEMTA</name>
<dbReference type="PROSITE" id="PS50262">
    <property type="entry name" value="G_PROTEIN_RECEP_F1_2"/>
    <property type="match status" value="1"/>
</dbReference>
<protein>
    <recommendedName>
        <fullName evidence="16">G-protein coupled receptors family 1 profile domain-containing protein</fullName>
    </recommendedName>
</protein>
<keyword evidence="9 15" id="KW-0472">Membrane</keyword>
<evidence type="ECO:0000259" key="16">
    <source>
        <dbReference type="PROSITE" id="PS50262"/>
    </source>
</evidence>
<keyword evidence="8 15" id="KW-0297">G-protein coupled receptor</keyword>
<dbReference type="GO" id="GO:0007601">
    <property type="term" value="P:visual perception"/>
    <property type="evidence" value="ECO:0007669"/>
    <property type="project" value="UniProtKB-KW"/>
</dbReference>
<keyword evidence="6 15" id="KW-1133">Transmembrane helix</keyword>
<dbReference type="PRINTS" id="PR00238">
    <property type="entry name" value="OPSIN"/>
</dbReference>
<dbReference type="InterPro" id="IPR001760">
    <property type="entry name" value="Opsin"/>
</dbReference>
<organism evidence="17 18">
    <name type="scientific">Bemisia tabaci</name>
    <name type="common">Sweetpotato whitefly</name>
    <name type="synonym">Aleurodes tabaci</name>
    <dbReference type="NCBI Taxonomy" id="7038"/>
    <lineage>
        <taxon>Eukaryota</taxon>
        <taxon>Metazoa</taxon>
        <taxon>Ecdysozoa</taxon>
        <taxon>Arthropoda</taxon>
        <taxon>Hexapoda</taxon>
        <taxon>Insecta</taxon>
        <taxon>Pterygota</taxon>
        <taxon>Neoptera</taxon>
        <taxon>Paraneoptera</taxon>
        <taxon>Hemiptera</taxon>
        <taxon>Sternorrhyncha</taxon>
        <taxon>Aleyrodoidea</taxon>
        <taxon>Aleyrodidae</taxon>
        <taxon>Aleyrodinae</taxon>
        <taxon>Bemisia</taxon>
    </lineage>
</organism>
<keyword evidence="11 15" id="KW-0675">Receptor</keyword>
<dbReference type="GO" id="GO:0004930">
    <property type="term" value="F:G protein-coupled receptor activity"/>
    <property type="evidence" value="ECO:0007669"/>
    <property type="project" value="UniProtKB-KW"/>
</dbReference>
<keyword evidence="2 15" id="KW-0600">Photoreceptor protein</keyword>
<evidence type="ECO:0000313" key="17">
    <source>
        <dbReference type="EMBL" id="CAH0386546.1"/>
    </source>
</evidence>
<keyword evidence="7 15" id="KW-0157">Chromophore</keyword>
<dbReference type="PROSITE" id="PS00237">
    <property type="entry name" value="G_PROTEIN_RECEP_F1_1"/>
    <property type="match status" value="1"/>
</dbReference>
<keyword evidence="10" id="KW-1015">Disulfide bond</keyword>
<evidence type="ECO:0000256" key="3">
    <source>
        <dbReference type="ARBA" id="ARBA00022606"/>
    </source>
</evidence>
<dbReference type="Pfam" id="PF00001">
    <property type="entry name" value="7tm_1"/>
    <property type="match status" value="1"/>
</dbReference>
<sequence>MEYEWNSSNETVSIEVDPALLYEISPAAHYIYGTILTTIGTAGVLGNGLVLIVFTRYRRLKGPFSCFIINLAIADLITSILHFMSAISAFQHRWIFGPAGCELYAAAVGHFGLLSIVTLAAIAVERFMVITAKPLSGTWKMTQNSAKKVCVMAWIYCLLMTLPPLFGWSRYILEGFLTSCSWDYMTRTPANRAYYVYLLFFGFVIPVSIITYCYTFILITILAHGKEMANIKATGGGGYSLSSRIPVPHTPARSTVKTAEIILMLVVLFLVAWTPYAVVTLIGQFGNPLLITPWVSALPALFAKASVVYNPIVYSLSHPHFRSSVLQYISSCTGSMGADHRTAVIGCGGAPLGLNRENMTSMRGIASSPTRLGHLHSHHHHHHHASHHVHFRCFPARRLSPNICADFHSEPDPARVAVLLDQQGAAMTLRWTDRLPRARGMREGASLQNTSITSEAMVTVVNSQSTASGRPTVCFLYNTMPERRSQKHSKFPLNVFNK</sequence>
<feature type="transmembrane region" description="Helical" evidence="15">
    <location>
        <begin position="66"/>
        <end position="91"/>
    </location>
</feature>
<feature type="transmembrane region" description="Helical" evidence="15">
    <location>
        <begin position="193"/>
        <end position="222"/>
    </location>
</feature>
<dbReference type="InterPro" id="IPR000276">
    <property type="entry name" value="GPCR_Rhodpsn"/>
</dbReference>
<keyword evidence="14" id="KW-0844">Vision</keyword>
<keyword evidence="13 15" id="KW-0807">Transducer</keyword>
<evidence type="ECO:0000256" key="8">
    <source>
        <dbReference type="ARBA" id="ARBA00023040"/>
    </source>
</evidence>
<dbReference type="EMBL" id="OU963864">
    <property type="protein sequence ID" value="CAH0386546.1"/>
    <property type="molecule type" value="Genomic_DNA"/>
</dbReference>
<evidence type="ECO:0000256" key="1">
    <source>
        <dbReference type="ARBA" id="ARBA00004141"/>
    </source>
</evidence>
<dbReference type="SUPFAM" id="SSF81321">
    <property type="entry name" value="Family A G protein-coupled receptor-like"/>
    <property type="match status" value="1"/>
</dbReference>
<keyword evidence="18" id="KW-1185">Reference proteome</keyword>
<reference evidence="17" key="1">
    <citation type="submission" date="2021-12" db="EMBL/GenBank/DDBJ databases">
        <authorList>
            <person name="King R."/>
        </authorList>
    </citation>
    <scope>NUCLEOTIDE SEQUENCE</scope>
</reference>
<evidence type="ECO:0000256" key="14">
    <source>
        <dbReference type="ARBA" id="ARBA00023305"/>
    </source>
</evidence>
<dbReference type="Gene3D" id="1.20.1070.10">
    <property type="entry name" value="Rhodopsin 7-helix transmembrane proteins"/>
    <property type="match status" value="1"/>
</dbReference>
<dbReference type="InterPro" id="IPR017452">
    <property type="entry name" value="GPCR_Rhodpsn_7TM"/>
</dbReference>
<dbReference type="GO" id="GO:0007602">
    <property type="term" value="P:phototransduction"/>
    <property type="evidence" value="ECO:0007669"/>
    <property type="project" value="UniProtKB-KW"/>
</dbReference>
<comment type="caution">
    <text evidence="15">Lacks conserved residue(s) required for the propagation of feature annotation.</text>
</comment>
<evidence type="ECO:0000256" key="13">
    <source>
        <dbReference type="ARBA" id="ARBA00023224"/>
    </source>
</evidence>
<dbReference type="AlphaFoldDB" id="A0A9P0A8M3"/>
<feature type="transmembrane region" description="Helical" evidence="15">
    <location>
        <begin position="103"/>
        <end position="128"/>
    </location>
</feature>
<evidence type="ECO:0000256" key="5">
    <source>
        <dbReference type="ARBA" id="ARBA00022925"/>
    </source>
</evidence>
<accession>A0A9P0A8M3</accession>
<keyword evidence="4 15" id="KW-0812">Transmembrane</keyword>
<keyword evidence="5 15" id="KW-0681">Retinal protein</keyword>
<comment type="similarity">
    <text evidence="15">Belongs to the G-protein coupled receptor 1 family. Opsin subfamily.</text>
</comment>
<dbReference type="PRINTS" id="PR00237">
    <property type="entry name" value="GPCRRHODOPSN"/>
</dbReference>
<dbReference type="GO" id="GO:0009881">
    <property type="term" value="F:photoreceptor activity"/>
    <property type="evidence" value="ECO:0007669"/>
    <property type="project" value="UniProtKB-KW"/>
</dbReference>
<feature type="transmembrane region" description="Helical" evidence="15">
    <location>
        <begin position="261"/>
        <end position="282"/>
    </location>
</feature>
<evidence type="ECO:0000256" key="2">
    <source>
        <dbReference type="ARBA" id="ARBA00022543"/>
    </source>
</evidence>
<dbReference type="GO" id="GO:0016020">
    <property type="term" value="C:membrane"/>
    <property type="evidence" value="ECO:0007669"/>
    <property type="project" value="UniProtKB-SubCell"/>
</dbReference>
<evidence type="ECO:0000256" key="11">
    <source>
        <dbReference type="ARBA" id="ARBA00023170"/>
    </source>
</evidence>